<evidence type="ECO:0000256" key="2">
    <source>
        <dbReference type="ARBA" id="ARBA00022475"/>
    </source>
</evidence>
<evidence type="ECO:0000256" key="6">
    <source>
        <dbReference type="ARBA" id="ARBA00023136"/>
    </source>
</evidence>
<organism evidence="9 10">
    <name type="scientific">Gimibacter soli</name>
    <dbReference type="NCBI Taxonomy" id="3024400"/>
    <lineage>
        <taxon>Bacteria</taxon>
        <taxon>Pseudomonadati</taxon>
        <taxon>Pseudomonadota</taxon>
        <taxon>Alphaproteobacteria</taxon>
        <taxon>Kordiimonadales</taxon>
        <taxon>Temperatibacteraceae</taxon>
        <taxon>Gimibacter</taxon>
    </lineage>
</organism>
<dbReference type="PANTHER" id="PTHR32234:SF3">
    <property type="entry name" value="SUPPRESSION OF COPPER SENSITIVITY PROTEIN"/>
    <property type="match status" value="1"/>
</dbReference>
<feature type="transmembrane region" description="Helical" evidence="7">
    <location>
        <begin position="373"/>
        <end position="393"/>
    </location>
</feature>
<reference evidence="9" key="1">
    <citation type="submission" date="2023-01" db="EMBL/GenBank/DDBJ databases">
        <title>The genome sequence of Kordiimonadaceae bacterium 6D33.</title>
        <authorList>
            <person name="Liu Y."/>
        </authorList>
    </citation>
    <scope>NUCLEOTIDE SEQUENCE</scope>
    <source>
        <strain evidence="9">6D33</strain>
    </source>
</reference>
<dbReference type="RefSeq" id="WP_289502279.1">
    <property type="nucleotide sequence ID" value="NZ_CP116805.1"/>
</dbReference>
<sequence length="686" mass="71261">MALAVLAGGAPSALGAEVSLAESHSSATLLTAADSVAPGDAVRLGFRIAPRDHWHSYWLNPGDSGQTTILDWGLPEGVTVSAPDYPVPGKLPVGPLMNYGYDGEATILMTLAVPKEFAGSEVKIGLDAEWLVCEIECVPQMGRFDITLPVGASTVQGVDAATIRTAESKLPEPAWWDSRVALEGDTATILTVMMSEEEAAEVTDAYFYPASEGVVDYAAPQTFKAGAEGLTLTLQRSAGAPRPETGRGILTLSLVDGTSLAMMLDADLAAAPAPETASAPAVIADAMPLWQAALFALLGGLVLNLMPCVFPILSLKAFSLAKCAGKADAHHRIEGLAYTAGILTTFLGIAGVLLALRAGGAAIGWGFQLQEPIFVALMAMLMLVLGLSLAGLVNISTGLEGAGQGLAASGGAKGAYFTGVLATLVATPCTAPFMGPAVGFALTQSAAIGLITFLMLGLGMALPFLVLCFSPAAMKRLPKPGPWMNVFKEALAFPMFATALWLVYVFSQQTGIPATFGLLLAMLVLAFALWIWRTGSRGFVRGLALATGAVSLALVVWTSGARVEPKVAEGDSTVAYSAAALDGLLADGGPVFVYFTADWCITCKVNERVALDRDDTQALIAERGIKVVKGDWTNRNAEIAAVLAAHGRAGVPLYLFYPAGVRNPIVLPEILTPGGLQDVLAGRQTS</sequence>
<dbReference type="CDD" id="cd02953">
    <property type="entry name" value="DsbDgamma"/>
    <property type="match status" value="1"/>
</dbReference>
<protein>
    <submittedName>
        <fullName evidence="9">Protein-disulfide reductase DsbD family protein</fullName>
    </submittedName>
</protein>
<feature type="transmembrane region" description="Helical" evidence="7">
    <location>
        <begin position="512"/>
        <end position="532"/>
    </location>
</feature>
<evidence type="ECO:0000256" key="7">
    <source>
        <dbReference type="SAM" id="Phobius"/>
    </source>
</evidence>
<dbReference type="Proteomes" id="UP001217500">
    <property type="component" value="Chromosome"/>
</dbReference>
<keyword evidence="2" id="KW-1003">Cell membrane</keyword>
<dbReference type="InterPro" id="IPR036249">
    <property type="entry name" value="Thioredoxin-like_sf"/>
</dbReference>
<evidence type="ECO:0000256" key="3">
    <source>
        <dbReference type="ARBA" id="ARBA00022692"/>
    </source>
</evidence>
<dbReference type="InterPro" id="IPR028250">
    <property type="entry name" value="DsbDN"/>
</dbReference>
<comment type="subcellular location">
    <subcellularLocation>
        <location evidence="1">Cell membrane</location>
        <topology evidence="1">Multi-pass membrane protein</topology>
    </subcellularLocation>
</comment>
<feature type="transmembrane region" description="Helical" evidence="7">
    <location>
        <begin position="490"/>
        <end position="506"/>
    </location>
</feature>
<keyword evidence="6 7" id="KW-0472">Membrane</keyword>
<evidence type="ECO:0000256" key="1">
    <source>
        <dbReference type="ARBA" id="ARBA00004651"/>
    </source>
</evidence>
<keyword evidence="10" id="KW-1185">Reference proteome</keyword>
<feature type="domain" description="Thioredoxin" evidence="8">
    <location>
        <begin position="567"/>
        <end position="685"/>
    </location>
</feature>
<dbReference type="PROSITE" id="PS51352">
    <property type="entry name" value="THIOREDOXIN_2"/>
    <property type="match status" value="1"/>
</dbReference>
<dbReference type="Pfam" id="PF02683">
    <property type="entry name" value="DsbD_TM"/>
    <property type="match status" value="1"/>
</dbReference>
<dbReference type="GO" id="GO:0017004">
    <property type="term" value="P:cytochrome complex assembly"/>
    <property type="evidence" value="ECO:0007669"/>
    <property type="project" value="UniProtKB-KW"/>
</dbReference>
<dbReference type="Pfam" id="PF11412">
    <property type="entry name" value="DsbD_N"/>
    <property type="match status" value="1"/>
</dbReference>
<keyword evidence="5 7" id="KW-1133">Transmembrane helix</keyword>
<dbReference type="GO" id="GO:0015035">
    <property type="term" value="F:protein-disulfide reductase activity"/>
    <property type="evidence" value="ECO:0007669"/>
    <property type="project" value="TreeGrafter"/>
</dbReference>
<dbReference type="InterPro" id="IPR035671">
    <property type="entry name" value="DsbD_gamma"/>
</dbReference>
<feature type="transmembrane region" description="Helical" evidence="7">
    <location>
        <begin position="414"/>
        <end position="434"/>
    </location>
</feature>
<dbReference type="AlphaFoldDB" id="A0AAE9XL12"/>
<evidence type="ECO:0000259" key="8">
    <source>
        <dbReference type="PROSITE" id="PS51352"/>
    </source>
</evidence>
<feature type="transmembrane region" description="Helical" evidence="7">
    <location>
        <begin position="336"/>
        <end position="367"/>
    </location>
</feature>
<feature type="transmembrane region" description="Helical" evidence="7">
    <location>
        <begin position="539"/>
        <end position="557"/>
    </location>
</feature>
<gene>
    <name evidence="9" type="ORF">PH603_09830</name>
</gene>
<dbReference type="KEGG" id="gso:PH603_09830"/>
<evidence type="ECO:0000256" key="4">
    <source>
        <dbReference type="ARBA" id="ARBA00022748"/>
    </source>
</evidence>
<evidence type="ECO:0000313" key="9">
    <source>
        <dbReference type="EMBL" id="WCL52838.1"/>
    </source>
</evidence>
<accession>A0AAE9XL12</accession>
<dbReference type="GO" id="GO:0005886">
    <property type="term" value="C:plasma membrane"/>
    <property type="evidence" value="ECO:0007669"/>
    <property type="project" value="UniProtKB-SubCell"/>
</dbReference>
<keyword evidence="3 7" id="KW-0812">Transmembrane</keyword>
<feature type="transmembrane region" description="Helical" evidence="7">
    <location>
        <begin position="289"/>
        <end position="315"/>
    </location>
</feature>
<dbReference type="SUPFAM" id="SSF52833">
    <property type="entry name" value="Thioredoxin-like"/>
    <property type="match status" value="1"/>
</dbReference>
<dbReference type="EMBL" id="CP116805">
    <property type="protein sequence ID" value="WCL52838.1"/>
    <property type="molecule type" value="Genomic_DNA"/>
</dbReference>
<evidence type="ECO:0000313" key="10">
    <source>
        <dbReference type="Proteomes" id="UP001217500"/>
    </source>
</evidence>
<dbReference type="Gene3D" id="3.40.30.10">
    <property type="entry name" value="Glutaredoxin"/>
    <property type="match status" value="1"/>
</dbReference>
<proteinExistence type="predicted"/>
<dbReference type="PANTHER" id="PTHR32234">
    <property type="entry name" value="THIOL:DISULFIDE INTERCHANGE PROTEIN DSBD"/>
    <property type="match status" value="1"/>
</dbReference>
<name>A0AAE9XL12_9PROT</name>
<feature type="transmembrane region" description="Helical" evidence="7">
    <location>
        <begin position="446"/>
        <end position="469"/>
    </location>
</feature>
<dbReference type="Pfam" id="PF13899">
    <property type="entry name" value="Thioredoxin_7"/>
    <property type="match status" value="1"/>
</dbReference>
<keyword evidence="4" id="KW-0201">Cytochrome c-type biogenesis</keyword>
<dbReference type="InterPro" id="IPR003834">
    <property type="entry name" value="Cyt_c_assmbl_TM_dom"/>
</dbReference>
<dbReference type="InterPro" id="IPR013766">
    <property type="entry name" value="Thioredoxin_domain"/>
</dbReference>
<evidence type="ECO:0000256" key="5">
    <source>
        <dbReference type="ARBA" id="ARBA00022989"/>
    </source>
</evidence>
<dbReference type="GO" id="GO:0045454">
    <property type="term" value="P:cell redox homeostasis"/>
    <property type="evidence" value="ECO:0007669"/>
    <property type="project" value="TreeGrafter"/>
</dbReference>